<sequence>MVNMATPDTLDAYCIALLAGAPIAHLLSNSLMSWPFIFLLFTLPAFTLLINLGHISGAGPVLTFSRIAPISSELVFLINQFRALLNHNEQVVQYEFFNILFIIEGVGWALTWLAGERLFTQSLTAAQNLLYLIYSVRTRLSWALDCDHPYNNKLCVNFLKENVSHGQAQHQPDNNWPSQQFNRFGVRGVALETNVSRWIPNAWYFGEPNIVNTFSIELPPLPLTVSHLLIWLSIFLILYKFRTNPGWFLIRFCVILPLGLFTVLLTGLAIFGFSFSHEVEKELNPDLVEKYPFEYFSEIHQCLFQGFYRTTILLMDYSSAFTGIIIFASSRIRSGNLPLNAIVLLTTQLASFSSVVLSGRKTTFEMLIVDFQLAPIFLYVLRHGCDGHLANVQPAYESYTATDATFSFDTAAICFATTTGGPLWAILYYAANLLYTCIGPMTVLLLFIIDSFHEQFQFLEHFALHIIALLCMVFALTGMLLCMPVRWHNLDADIRVMHAGDDSSSSRLRYLFGSTSPLFTVFLFTTVPALLAVSFLGCSFHSPLGVLLDATADWTSHTSLRQTISSRSAPYSYYVLKLFTSISNRTILVVIFIIEICIGAVILILFLTYTILTQFQTDIDNGSANNYRIVMLLTFAVFHILSLLEFSRVIKRWDHSSRCVSYLYSNNDCIIYSLNLYIGVATMEMAFLNGYMYMFIMNHSWGFYWMPLLVIFVNSVLRGAMLSAVIAIRWSMSEQSHPTRTRDATEIYDATVDLDLELSVDRDDDAPIIYEMRRDVFS</sequence>
<reference evidence="1 2" key="2">
    <citation type="submission" date="2018-11" db="EMBL/GenBank/DDBJ databases">
        <authorList>
            <consortium name="Pathogen Informatics"/>
        </authorList>
    </citation>
    <scope>NUCLEOTIDE SEQUENCE [LARGE SCALE GENOMIC DNA]</scope>
</reference>
<dbReference type="WBParaSite" id="ASIM_0001152501-mRNA-1">
    <property type="protein sequence ID" value="ASIM_0001152501-mRNA-1"/>
    <property type="gene ID" value="ASIM_0001152501"/>
</dbReference>
<organism evidence="3">
    <name type="scientific">Anisakis simplex</name>
    <name type="common">Herring worm</name>
    <dbReference type="NCBI Taxonomy" id="6269"/>
    <lineage>
        <taxon>Eukaryota</taxon>
        <taxon>Metazoa</taxon>
        <taxon>Ecdysozoa</taxon>
        <taxon>Nematoda</taxon>
        <taxon>Chromadorea</taxon>
        <taxon>Rhabditida</taxon>
        <taxon>Spirurina</taxon>
        <taxon>Ascaridomorpha</taxon>
        <taxon>Ascaridoidea</taxon>
        <taxon>Anisakidae</taxon>
        <taxon>Anisakis</taxon>
        <taxon>Anisakis simplex complex</taxon>
    </lineage>
</organism>
<dbReference type="OrthoDB" id="5846215at2759"/>
<reference evidence="3" key="1">
    <citation type="submission" date="2016-04" db="UniProtKB">
        <authorList>
            <consortium name="WormBaseParasite"/>
        </authorList>
    </citation>
    <scope>IDENTIFICATION</scope>
</reference>
<dbReference type="EMBL" id="UYRR01031039">
    <property type="protein sequence ID" value="VDK44317.1"/>
    <property type="molecule type" value="Genomic_DNA"/>
</dbReference>
<proteinExistence type="predicted"/>
<gene>
    <name evidence="1" type="ORF">ASIM_LOCUS11083</name>
</gene>
<evidence type="ECO:0000313" key="2">
    <source>
        <dbReference type="Proteomes" id="UP000267096"/>
    </source>
</evidence>
<dbReference type="Proteomes" id="UP000267096">
    <property type="component" value="Unassembled WGS sequence"/>
</dbReference>
<keyword evidence="2" id="KW-1185">Reference proteome</keyword>
<evidence type="ECO:0000313" key="1">
    <source>
        <dbReference type="EMBL" id="VDK44317.1"/>
    </source>
</evidence>
<dbReference type="AlphaFoldDB" id="A0A158PNC0"/>
<protein>
    <submittedName>
        <fullName evidence="3">Transmembrane protein</fullName>
    </submittedName>
</protein>
<evidence type="ECO:0000313" key="3">
    <source>
        <dbReference type="WBParaSite" id="ASIM_0001152501-mRNA-1"/>
    </source>
</evidence>
<accession>A0A158PNC0</accession>
<name>A0A158PNC0_ANISI</name>